<dbReference type="HAMAP" id="MF_01416">
    <property type="entry name" value="ATP_synth_delta_bact"/>
    <property type="match status" value="1"/>
</dbReference>
<evidence type="ECO:0000256" key="5">
    <source>
        <dbReference type="ARBA" id="ARBA00023136"/>
    </source>
</evidence>
<evidence type="ECO:0000256" key="7">
    <source>
        <dbReference type="HAMAP-Rule" id="MF_01416"/>
    </source>
</evidence>
<comment type="subcellular location">
    <subcellularLocation>
        <location evidence="7">Cell membrane</location>
        <topology evidence="7">Peripheral membrane protein</topology>
    </subcellularLocation>
    <subcellularLocation>
        <location evidence="1">Membrane</location>
    </subcellularLocation>
</comment>
<accession>A0A1I1DPY7</accession>
<proteinExistence type="inferred from homology"/>
<evidence type="ECO:0000256" key="4">
    <source>
        <dbReference type="ARBA" id="ARBA00023065"/>
    </source>
</evidence>
<dbReference type="STRING" id="1334022.SAMN04487907_101550"/>
<dbReference type="Proteomes" id="UP000199438">
    <property type="component" value="Unassembled WGS sequence"/>
</dbReference>
<organism evidence="8 9">
    <name type="scientific">Zunongwangia mangrovi</name>
    <dbReference type="NCBI Taxonomy" id="1334022"/>
    <lineage>
        <taxon>Bacteria</taxon>
        <taxon>Pseudomonadati</taxon>
        <taxon>Bacteroidota</taxon>
        <taxon>Flavobacteriia</taxon>
        <taxon>Flavobacteriales</taxon>
        <taxon>Flavobacteriaceae</taxon>
        <taxon>Zunongwangia</taxon>
    </lineage>
</organism>
<dbReference type="SUPFAM" id="SSF47928">
    <property type="entry name" value="N-terminal domain of the delta subunit of the F1F0-ATP synthase"/>
    <property type="match status" value="1"/>
</dbReference>
<dbReference type="AlphaFoldDB" id="A0A1I1DPY7"/>
<dbReference type="NCBIfam" id="TIGR01145">
    <property type="entry name" value="ATP_synt_delta"/>
    <property type="match status" value="1"/>
</dbReference>
<keyword evidence="5 7" id="KW-0472">Membrane</keyword>
<dbReference type="Pfam" id="PF00213">
    <property type="entry name" value="OSCP"/>
    <property type="match status" value="1"/>
</dbReference>
<dbReference type="GO" id="GO:0005886">
    <property type="term" value="C:plasma membrane"/>
    <property type="evidence" value="ECO:0007669"/>
    <property type="project" value="UniProtKB-SubCell"/>
</dbReference>
<evidence type="ECO:0000256" key="3">
    <source>
        <dbReference type="ARBA" id="ARBA00022781"/>
    </source>
</evidence>
<dbReference type="GO" id="GO:0045259">
    <property type="term" value="C:proton-transporting ATP synthase complex"/>
    <property type="evidence" value="ECO:0007669"/>
    <property type="project" value="UniProtKB-KW"/>
</dbReference>
<dbReference type="RefSeq" id="WP_092539844.1">
    <property type="nucleotide sequence ID" value="NZ_FOKV01000001.1"/>
</dbReference>
<protein>
    <recommendedName>
        <fullName evidence="7">ATP synthase subunit delta</fullName>
    </recommendedName>
    <alternativeName>
        <fullName evidence="7">ATP synthase F(1) sector subunit delta</fullName>
    </alternativeName>
    <alternativeName>
        <fullName evidence="7">F-type ATPase subunit delta</fullName>
        <shortName evidence="7">F-ATPase subunit delta</shortName>
    </alternativeName>
</protein>
<keyword evidence="6 7" id="KW-0066">ATP synthesis</keyword>
<dbReference type="InterPro" id="IPR000711">
    <property type="entry name" value="ATPase_OSCP/dsu"/>
</dbReference>
<evidence type="ECO:0000256" key="1">
    <source>
        <dbReference type="ARBA" id="ARBA00004370"/>
    </source>
</evidence>
<evidence type="ECO:0000313" key="9">
    <source>
        <dbReference type="Proteomes" id="UP000199438"/>
    </source>
</evidence>
<comment type="function">
    <text evidence="7">This protein is part of the stalk that links CF(0) to CF(1). It either transmits conformational changes from CF(0) to CF(1) or is implicated in proton conduction.</text>
</comment>
<gene>
    <name evidence="7" type="primary">atpH</name>
    <name evidence="8" type="ORF">SAMN04487907_101550</name>
</gene>
<keyword evidence="2 7" id="KW-0813">Transport</keyword>
<dbReference type="GO" id="GO:0046933">
    <property type="term" value="F:proton-transporting ATP synthase activity, rotational mechanism"/>
    <property type="evidence" value="ECO:0007669"/>
    <property type="project" value="UniProtKB-UniRule"/>
</dbReference>
<name>A0A1I1DPY7_9FLAO</name>
<dbReference type="OrthoDB" id="9802471at2"/>
<evidence type="ECO:0000313" key="8">
    <source>
        <dbReference type="EMBL" id="SFB77025.1"/>
    </source>
</evidence>
<sequence length="185" mass="20229">MKGTRAAQRYAKAILNLANEKNVAKDVKDDMLSISKTIAGSEDLRNMLASPVIKPALKNQALKAVFKDVNGLTTGVFNLLVENNRIDILGIVADQYLRLFDGSIQVQNAVVTTVVPLTKELEAKIQAKIKELTGREAIIKNKIDESILGGFVLRVGDLQYNASVANNLNKLKTEFKTGNAYVSKI</sequence>
<keyword evidence="4 7" id="KW-0406">Ion transport</keyword>
<comment type="similarity">
    <text evidence="7">Belongs to the ATPase delta chain family.</text>
</comment>
<reference evidence="9" key="1">
    <citation type="submission" date="2016-10" db="EMBL/GenBank/DDBJ databases">
        <authorList>
            <person name="Varghese N."/>
            <person name="Submissions S."/>
        </authorList>
    </citation>
    <scope>NUCLEOTIDE SEQUENCE [LARGE SCALE GENOMIC DNA]</scope>
    <source>
        <strain evidence="9">DSM 24499</strain>
    </source>
</reference>
<dbReference type="EMBL" id="FOKV01000001">
    <property type="protein sequence ID" value="SFB77025.1"/>
    <property type="molecule type" value="Genomic_DNA"/>
</dbReference>
<keyword evidence="7" id="KW-1003">Cell membrane</keyword>
<keyword evidence="7" id="KW-0139">CF(1)</keyword>
<comment type="function">
    <text evidence="7">F(1)F(0) ATP synthase produces ATP from ADP in the presence of a proton or sodium gradient. F-type ATPases consist of two structural domains, F(1) containing the extramembraneous catalytic core and F(0) containing the membrane proton channel, linked together by a central stalk and a peripheral stalk. During catalysis, ATP synthesis in the catalytic domain of F(1) is coupled via a rotary mechanism of the central stalk subunits to proton translocation.</text>
</comment>
<dbReference type="PANTHER" id="PTHR11910">
    <property type="entry name" value="ATP SYNTHASE DELTA CHAIN"/>
    <property type="match status" value="1"/>
</dbReference>
<keyword evidence="9" id="KW-1185">Reference proteome</keyword>
<keyword evidence="3 7" id="KW-0375">Hydrogen ion transport</keyword>
<dbReference type="Gene3D" id="1.10.520.20">
    <property type="entry name" value="N-terminal domain of the delta subunit of the F1F0-ATP synthase"/>
    <property type="match status" value="1"/>
</dbReference>
<dbReference type="PRINTS" id="PR00125">
    <property type="entry name" value="ATPASEDELTA"/>
</dbReference>
<evidence type="ECO:0000256" key="2">
    <source>
        <dbReference type="ARBA" id="ARBA00022448"/>
    </source>
</evidence>
<evidence type="ECO:0000256" key="6">
    <source>
        <dbReference type="ARBA" id="ARBA00023310"/>
    </source>
</evidence>
<dbReference type="InterPro" id="IPR026015">
    <property type="entry name" value="ATP_synth_OSCP/delta_N_sf"/>
</dbReference>